<dbReference type="Proteomes" id="UP001597079">
    <property type="component" value="Unassembled WGS sequence"/>
</dbReference>
<evidence type="ECO:0000256" key="3">
    <source>
        <dbReference type="ARBA" id="ARBA00022692"/>
    </source>
</evidence>
<keyword evidence="2 6" id="KW-0813">Transport</keyword>
<dbReference type="RefSeq" id="WP_377941775.1">
    <property type="nucleotide sequence ID" value="NZ_JBHUCX010000014.1"/>
</dbReference>
<dbReference type="Pfam" id="PF00528">
    <property type="entry name" value="BPD_transp_1"/>
    <property type="match status" value="1"/>
</dbReference>
<dbReference type="CDD" id="cd06261">
    <property type="entry name" value="TM_PBP2"/>
    <property type="match status" value="1"/>
</dbReference>
<feature type="domain" description="ABC transmembrane type-1" evidence="7">
    <location>
        <begin position="85"/>
        <end position="300"/>
    </location>
</feature>
<evidence type="ECO:0000313" key="8">
    <source>
        <dbReference type="EMBL" id="MFD1674046.1"/>
    </source>
</evidence>
<feature type="transmembrane region" description="Helical" evidence="6">
    <location>
        <begin position="21"/>
        <end position="43"/>
    </location>
</feature>
<dbReference type="PANTHER" id="PTHR43496:SF1">
    <property type="entry name" value="POLYGALACTURONAN_RHAMNOGALACTURONAN TRANSPORT SYSTEM PERMEASE PROTEIN YTEP"/>
    <property type="match status" value="1"/>
</dbReference>
<proteinExistence type="inferred from homology"/>
<evidence type="ECO:0000256" key="1">
    <source>
        <dbReference type="ARBA" id="ARBA00004141"/>
    </source>
</evidence>
<accession>A0ABW4JEI9</accession>
<evidence type="ECO:0000256" key="4">
    <source>
        <dbReference type="ARBA" id="ARBA00022989"/>
    </source>
</evidence>
<dbReference type="PANTHER" id="PTHR43496">
    <property type="entry name" value="PROTEIN LPLB"/>
    <property type="match status" value="1"/>
</dbReference>
<name>A0ABW4JEI9_9BACL</name>
<protein>
    <submittedName>
        <fullName evidence="8">ABC transporter permease</fullName>
    </submittedName>
</protein>
<keyword evidence="3 6" id="KW-0812">Transmembrane</keyword>
<comment type="subcellular location">
    <subcellularLocation>
        <location evidence="6">Cell membrane</location>
        <topology evidence="6">Multi-pass membrane protein</topology>
    </subcellularLocation>
    <subcellularLocation>
        <location evidence="1">Membrane</location>
        <topology evidence="1">Multi-pass membrane protein</topology>
    </subcellularLocation>
</comment>
<feature type="transmembrane region" description="Helical" evidence="6">
    <location>
        <begin position="279"/>
        <end position="304"/>
    </location>
</feature>
<dbReference type="InterPro" id="IPR000515">
    <property type="entry name" value="MetI-like"/>
</dbReference>
<feature type="transmembrane region" description="Helical" evidence="6">
    <location>
        <begin position="89"/>
        <end position="110"/>
    </location>
</feature>
<dbReference type="InterPro" id="IPR035906">
    <property type="entry name" value="MetI-like_sf"/>
</dbReference>
<comment type="caution">
    <text evidence="8">The sequence shown here is derived from an EMBL/GenBank/DDBJ whole genome shotgun (WGS) entry which is preliminary data.</text>
</comment>
<evidence type="ECO:0000256" key="2">
    <source>
        <dbReference type="ARBA" id="ARBA00022448"/>
    </source>
</evidence>
<organism evidence="8 9">
    <name type="scientific">Alicyclobacillus fodiniaquatilis</name>
    <dbReference type="NCBI Taxonomy" id="1661150"/>
    <lineage>
        <taxon>Bacteria</taxon>
        <taxon>Bacillati</taxon>
        <taxon>Bacillota</taxon>
        <taxon>Bacilli</taxon>
        <taxon>Bacillales</taxon>
        <taxon>Alicyclobacillaceae</taxon>
        <taxon>Alicyclobacillus</taxon>
    </lineage>
</organism>
<evidence type="ECO:0000259" key="7">
    <source>
        <dbReference type="PROSITE" id="PS50928"/>
    </source>
</evidence>
<keyword evidence="4 6" id="KW-1133">Transmembrane helix</keyword>
<sequence>MVTSATVVKKRSRKGVIYNLIKYRYLYMLLFPGLLYFLVFKYYPMWGVLLAFKNYQPFLGFWHSQWVGMQNFNQLFTNFEFLQLIRNTLLLSLYNIVFFFPAPIIIALLLNEMRKLWFRKALQTAIYLPHFISIVVVVGITFDVLTTNGGVVNHILQQVFGTQIDFLSSPIWFRPIITLQTMWKETGWSTILFLAALSNVDVELYDAARVDGAGRWRQMWHVTLPSIRSTIVILLILRMGAILNSGFEQIYLMTNSLNQNVANVFDTYVYFVGLTQGSFSYATAVGLFKAVVGAILIFGSNYLAKRFGESGIF</sequence>
<feature type="transmembrane region" description="Helical" evidence="6">
    <location>
        <begin position="122"/>
        <end position="142"/>
    </location>
</feature>
<evidence type="ECO:0000256" key="6">
    <source>
        <dbReference type="RuleBase" id="RU363032"/>
    </source>
</evidence>
<keyword evidence="5 6" id="KW-0472">Membrane</keyword>
<keyword evidence="9" id="KW-1185">Reference proteome</keyword>
<dbReference type="Gene3D" id="1.10.3720.10">
    <property type="entry name" value="MetI-like"/>
    <property type="match status" value="1"/>
</dbReference>
<evidence type="ECO:0000256" key="5">
    <source>
        <dbReference type="ARBA" id="ARBA00023136"/>
    </source>
</evidence>
<comment type="similarity">
    <text evidence="6">Belongs to the binding-protein-dependent transport system permease family.</text>
</comment>
<reference evidence="9" key="1">
    <citation type="journal article" date="2019" name="Int. J. Syst. Evol. Microbiol.">
        <title>The Global Catalogue of Microorganisms (GCM) 10K type strain sequencing project: providing services to taxonomists for standard genome sequencing and annotation.</title>
        <authorList>
            <consortium name="The Broad Institute Genomics Platform"/>
            <consortium name="The Broad Institute Genome Sequencing Center for Infectious Disease"/>
            <person name="Wu L."/>
            <person name="Ma J."/>
        </authorList>
    </citation>
    <scope>NUCLEOTIDE SEQUENCE [LARGE SCALE GENOMIC DNA]</scope>
    <source>
        <strain evidence="9">CGMCC 1.12286</strain>
    </source>
</reference>
<gene>
    <name evidence="8" type="ORF">ACFSB2_04890</name>
</gene>
<evidence type="ECO:0000313" key="9">
    <source>
        <dbReference type="Proteomes" id="UP001597079"/>
    </source>
</evidence>
<dbReference type="EMBL" id="JBHUCX010000014">
    <property type="protein sequence ID" value="MFD1674046.1"/>
    <property type="molecule type" value="Genomic_DNA"/>
</dbReference>
<dbReference type="PROSITE" id="PS50928">
    <property type="entry name" value="ABC_TM1"/>
    <property type="match status" value="1"/>
</dbReference>
<dbReference type="SUPFAM" id="SSF161098">
    <property type="entry name" value="MetI-like"/>
    <property type="match status" value="1"/>
</dbReference>